<dbReference type="Gene3D" id="1.20.1250.20">
    <property type="entry name" value="MFS general substrate transporter like domains"/>
    <property type="match status" value="1"/>
</dbReference>
<dbReference type="GO" id="GO:0046943">
    <property type="term" value="F:carboxylic acid transmembrane transporter activity"/>
    <property type="evidence" value="ECO:0007669"/>
    <property type="project" value="TreeGrafter"/>
</dbReference>
<dbReference type="InterPro" id="IPR011701">
    <property type="entry name" value="MFS"/>
</dbReference>
<feature type="transmembrane region" description="Helical" evidence="5">
    <location>
        <begin position="414"/>
        <end position="435"/>
    </location>
</feature>
<dbReference type="InterPro" id="IPR005829">
    <property type="entry name" value="Sugar_transporter_CS"/>
</dbReference>
<feature type="transmembrane region" description="Helical" evidence="5">
    <location>
        <begin position="122"/>
        <end position="142"/>
    </location>
</feature>
<feature type="transmembrane region" description="Helical" evidence="5">
    <location>
        <begin position="154"/>
        <end position="173"/>
    </location>
</feature>
<dbReference type="PANTHER" id="PTHR23508">
    <property type="entry name" value="CARBOXYLIC ACID TRANSPORTER PROTEIN HOMOLOG"/>
    <property type="match status" value="1"/>
</dbReference>
<dbReference type="InterPro" id="IPR036259">
    <property type="entry name" value="MFS_trans_sf"/>
</dbReference>
<dbReference type="PROSITE" id="PS50850">
    <property type="entry name" value="MFS"/>
    <property type="match status" value="1"/>
</dbReference>
<protein>
    <submittedName>
        <fullName evidence="7">MFS transporter</fullName>
    </submittedName>
</protein>
<feature type="domain" description="Major facilitator superfamily (MFS) profile" evidence="6">
    <location>
        <begin position="31"/>
        <end position="440"/>
    </location>
</feature>
<feature type="transmembrane region" description="Helical" evidence="5">
    <location>
        <begin position="326"/>
        <end position="345"/>
    </location>
</feature>
<dbReference type="Pfam" id="PF07690">
    <property type="entry name" value="MFS_1"/>
    <property type="match status" value="1"/>
</dbReference>
<keyword evidence="3 5" id="KW-1133">Transmembrane helix</keyword>
<evidence type="ECO:0000256" key="3">
    <source>
        <dbReference type="ARBA" id="ARBA00022989"/>
    </source>
</evidence>
<feature type="transmembrane region" description="Helical" evidence="5">
    <location>
        <begin position="259"/>
        <end position="282"/>
    </location>
</feature>
<dbReference type="PANTHER" id="PTHR23508:SF10">
    <property type="entry name" value="CARBOXYLIC ACID TRANSPORTER PROTEIN HOMOLOG"/>
    <property type="match status" value="1"/>
</dbReference>
<comment type="subcellular location">
    <subcellularLocation>
        <location evidence="1">Membrane</location>
        <topology evidence="1">Multi-pass membrane protein</topology>
    </subcellularLocation>
</comment>
<feature type="transmembrane region" description="Helical" evidence="5">
    <location>
        <begin position="27"/>
        <end position="44"/>
    </location>
</feature>
<organism evidence="7 8">
    <name type="scientific">Paracoccus yeei</name>
    <dbReference type="NCBI Taxonomy" id="147645"/>
    <lineage>
        <taxon>Bacteria</taxon>
        <taxon>Pseudomonadati</taxon>
        <taxon>Pseudomonadota</taxon>
        <taxon>Alphaproteobacteria</taxon>
        <taxon>Rhodobacterales</taxon>
        <taxon>Paracoccaceae</taxon>
        <taxon>Paracoccus</taxon>
    </lineage>
</organism>
<feature type="transmembrane region" description="Helical" evidence="5">
    <location>
        <begin position="351"/>
        <end position="374"/>
    </location>
</feature>
<dbReference type="AlphaFoldDB" id="A0A5P2QVZ1"/>
<evidence type="ECO:0000256" key="1">
    <source>
        <dbReference type="ARBA" id="ARBA00004141"/>
    </source>
</evidence>
<evidence type="ECO:0000313" key="8">
    <source>
        <dbReference type="Proteomes" id="UP000324507"/>
    </source>
</evidence>
<feature type="transmembrane region" description="Helical" evidence="5">
    <location>
        <begin position="294"/>
        <end position="314"/>
    </location>
</feature>
<gene>
    <name evidence="7" type="ORF">FOB51_21045</name>
</gene>
<keyword evidence="4 5" id="KW-0472">Membrane</keyword>
<evidence type="ECO:0000313" key="7">
    <source>
        <dbReference type="EMBL" id="QEU10281.1"/>
    </source>
</evidence>
<evidence type="ECO:0000256" key="5">
    <source>
        <dbReference type="SAM" id="Phobius"/>
    </source>
</evidence>
<name>A0A5P2QVZ1_9RHOB</name>
<feature type="transmembrane region" description="Helical" evidence="5">
    <location>
        <begin position="386"/>
        <end position="408"/>
    </location>
</feature>
<feature type="transmembrane region" description="Helical" evidence="5">
    <location>
        <begin position="64"/>
        <end position="85"/>
    </location>
</feature>
<dbReference type="GO" id="GO:0005886">
    <property type="term" value="C:plasma membrane"/>
    <property type="evidence" value="ECO:0007669"/>
    <property type="project" value="TreeGrafter"/>
</dbReference>
<feature type="transmembrane region" description="Helical" evidence="5">
    <location>
        <begin position="97"/>
        <end position="116"/>
    </location>
</feature>
<sequence>MLGRSSQMTQETVNVGRLIDDRPMGRLQVLTIALCALVNMLDGVDTQSIGVAAPFIAETMGVPITSFGPVFSAALLGAALGAIGFGALADRLGRKRLLVVALFLMSAFTLLTAHAPDFTWLLVYRFLAGLGLGGATPCFIALTSEYAPARHRSACVTLMWSGFPLGAMIGALANSALLESHGWRAIFYLGGVLPLVLAAVVIVWLPESLKFLVTRGFDGAARRVIARMGVALGPNTALVTDERPAGAPLRQVFAQGRALATFVLWVPFFTSMGILTVAVLWTPSLLRLNGISPAATAFVVAFNGLGAFVGQAVCGRLIERVGTVPALMPAFVLGALVTAGLGYGASSVPAAATFIGLNGLFLGFASAGAIALAARLYPTPVRSSGVGLGMAMGRFGQMVGPLVAGWMLSSGFTAGQIMLAIGSTAMIGAAFVVWFHILMTREKADAGAAQVRIG</sequence>
<dbReference type="Proteomes" id="UP000324507">
    <property type="component" value="Chromosome"/>
</dbReference>
<evidence type="ECO:0000259" key="6">
    <source>
        <dbReference type="PROSITE" id="PS50850"/>
    </source>
</evidence>
<reference evidence="7 8" key="1">
    <citation type="submission" date="2019-09" db="EMBL/GenBank/DDBJ databases">
        <title>FDA dAtabase for Regulatory Grade micrObial Sequences (FDA-ARGOS): Supporting development and validation of Infectious Disease Dx tests.</title>
        <authorList>
            <person name="Sciortino C."/>
            <person name="Tallon L."/>
            <person name="Sadzewicz L."/>
            <person name="Vavikolanu K."/>
            <person name="Mehta A."/>
            <person name="Aluvathingal J."/>
            <person name="Nadendla S."/>
            <person name="Nandy P."/>
            <person name="Geyer C."/>
            <person name="Yan Y."/>
            <person name="Sichtig H."/>
        </authorList>
    </citation>
    <scope>NUCLEOTIDE SEQUENCE [LARGE SCALE GENOMIC DNA]</scope>
    <source>
        <strain evidence="7 8">FDAARGOS_643</strain>
    </source>
</reference>
<dbReference type="EMBL" id="CP044081">
    <property type="protein sequence ID" value="QEU10281.1"/>
    <property type="molecule type" value="Genomic_DNA"/>
</dbReference>
<dbReference type="PROSITE" id="PS00217">
    <property type="entry name" value="SUGAR_TRANSPORT_2"/>
    <property type="match status" value="1"/>
</dbReference>
<proteinExistence type="predicted"/>
<feature type="transmembrane region" description="Helical" evidence="5">
    <location>
        <begin position="185"/>
        <end position="205"/>
    </location>
</feature>
<accession>A0A5P2QVZ1</accession>
<keyword evidence="2 5" id="KW-0812">Transmembrane</keyword>
<dbReference type="InterPro" id="IPR020846">
    <property type="entry name" value="MFS_dom"/>
</dbReference>
<evidence type="ECO:0000256" key="4">
    <source>
        <dbReference type="ARBA" id="ARBA00023136"/>
    </source>
</evidence>
<dbReference type="SUPFAM" id="SSF103473">
    <property type="entry name" value="MFS general substrate transporter"/>
    <property type="match status" value="1"/>
</dbReference>
<evidence type="ECO:0000256" key="2">
    <source>
        <dbReference type="ARBA" id="ARBA00022692"/>
    </source>
</evidence>